<proteinExistence type="predicted"/>
<sequence>MKNLTPLLTAGLSATVLLTACGGGGGGDSTVAAGTLKVSLTDAPSCGFDNVFVTVSKVRVHKSSDAADTDAGWSEIVLTAPRKIDLLGLVNGKLEDLGQTSLPAGTYNQVRLVLVPNTGTTAANSVVPTGGSETALVTPSGVQSGIKLNGNFEVGAGATTDIALDFDACKSFVKRGNGSFSLKPVIRLIPMVASGAISGYVDKSAAGPQTLVSAQVNGVTVRSTVPDSEGFFSLSPLEAGTYVVVATGASRSTDVINAVPVAAKATTALSTSTAPLLTTVSTMGTLSGTVLPADAEGSVAAFQAISGGPVASIRYSAANATTGEYSLALPLAAPRYGQYSSTLPLTFATQGTLAGKYAVQAGAAGYQTQSVDIDLAGGNVTRNFTLVK</sequence>
<dbReference type="GO" id="GO:0030246">
    <property type="term" value="F:carbohydrate binding"/>
    <property type="evidence" value="ECO:0007669"/>
    <property type="project" value="InterPro"/>
</dbReference>
<dbReference type="Proteomes" id="UP000197535">
    <property type="component" value="Unassembled WGS sequence"/>
</dbReference>
<feature type="domain" description="DUF4382" evidence="1">
    <location>
        <begin position="34"/>
        <end position="184"/>
    </location>
</feature>
<keyword evidence="3" id="KW-1185">Reference proteome</keyword>
<dbReference type="InterPro" id="IPR013784">
    <property type="entry name" value="Carb-bd-like_fold"/>
</dbReference>
<dbReference type="OrthoDB" id="2111471at2"/>
<reference evidence="2 3" key="1">
    <citation type="submission" date="2016-02" db="EMBL/GenBank/DDBJ databases">
        <authorList>
            <person name="Wen L."/>
            <person name="He K."/>
            <person name="Yang H."/>
        </authorList>
    </citation>
    <scope>NUCLEOTIDE SEQUENCE [LARGE SCALE GENOMIC DNA]</scope>
    <source>
        <strain evidence="2 3">TSA40</strain>
    </source>
</reference>
<protein>
    <recommendedName>
        <fullName evidence="1">DUF4382 domain-containing protein</fullName>
    </recommendedName>
</protein>
<dbReference type="SUPFAM" id="SSF49452">
    <property type="entry name" value="Starch-binding domain-like"/>
    <property type="match status" value="1"/>
</dbReference>
<evidence type="ECO:0000313" key="2">
    <source>
        <dbReference type="EMBL" id="OWW21047.1"/>
    </source>
</evidence>
<gene>
    <name evidence="2" type="ORF">AYR66_17780</name>
</gene>
<name>A0A254TFV1_9BURK</name>
<dbReference type="Pfam" id="PF14321">
    <property type="entry name" value="DUF4382"/>
    <property type="match status" value="1"/>
</dbReference>
<evidence type="ECO:0000313" key="3">
    <source>
        <dbReference type="Proteomes" id="UP000197535"/>
    </source>
</evidence>
<dbReference type="EMBL" id="LSTO01000001">
    <property type="protein sequence ID" value="OWW21047.1"/>
    <property type="molecule type" value="Genomic_DNA"/>
</dbReference>
<comment type="caution">
    <text evidence="2">The sequence shown here is derived from an EMBL/GenBank/DDBJ whole genome shotgun (WGS) entry which is preliminary data.</text>
</comment>
<dbReference type="AlphaFoldDB" id="A0A254TFV1"/>
<accession>A0A254TFV1</accession>
<evidence type="ECO:0000259" key="1">
    <source>
        <dbReference type="Pfam" id="PF14321"/>
    </source>
</evidence>
<dbReference type="Gene3D" id="2.60.40.1120">
    <property type="entry name" value="Carboxypeptidase-like, regulatory domain"/>
    <property type="match status" value="1"/>
</dbReference>
<organism evidence="2 3">
    <name type="scientific">Noviherbaspirillum denitrificans</name>
    <dbReference type="NCBI Taxonomy" id="1968433"/>
    <lineage>
        <taxon>Bacteria</taxon>
        <taxon>Pseudomonadati</taxon>
        <taxon>Pseudomonadota</taxon>
        <taxon>Betaproteobacteria</taxon>
        <taxon>Burkholderiales</taxon>
        <taxon>Oxalobacteraceae</taxon>
        <taxon>Noviherbaspirillum</taxon>
    </lineage>
</organism>
<dbReference type="InterPro" id="IPR025491">
    <property type="entry name" value="DUF4382"/>
</dbReference>
<dbReference type="PROSITE" id="PS51257">
    <property type="entry name" value="PROKAR_LIPOPROTEIN"/>
    <property type="match status" value="1"/>
</dbReference>
<dbReference type="RefSeq" id="WP_088707901.1">
    <property type="nucleotide sequence ID" value="NZ_LSTO01000001.1"/>
</dbReference>